<reference evidence="2 3" key="1">
    <citation type="journal article" date="2012" name="Proc. Natl. Acad. Sci. U.S.A.">
        <title>Comparative genomics of Ceriporiopsis subvermispora and Phanerochaete chrysosporium provide insight into selective ligninolysis.</title>
        <authorList>
            <person name="Fernandez-Fueyo E."/>
            <person name="Ruiz-Duenas F.J."/>
            <person name="Ferreira P."/>
            <person name="Floudas D."/>
            <person name="Hibbett D.S."/>
            <person name="Canessa P."/>
            <person name="Larrondo L.F."/>
            <person name="James T.Y."/>
            <person name="Seelenfreund D."/>
            <person name="Lobos S."/>
            <person name="Polanco R."/>
            <person name="Tello M."/>
            <person name="Honda Y."/>
            <person name="Watanabe T."/>
            <person name="Watanabe T."/>
            <person name="Ryu J.S."/>
            <person name="Kubicek C.P."/>
            <person name="Schmoll M."/>
            <person name="Gaskell J."/>
            <person name="Hammel K.E."/>
            <person name="St John F.J."/>
            <person name="Vanden Wymelenberg A."/>
            <person name="Sabat G."/>
            <person name="Splinter BonDurant S."/>
            <person name="Syed K."/>
            <person name="Yadav J.S."/>
            <person name="Doddapaneni H."/>
            <person name="Subramanian V."/>
            <person name="Lavin J.L."/>
            <person name="Oguiza J.A."/>
            <person name="Perez G."/>
            <person name="Pisabarro A.G."/>
            <person name="Ramirez L."/>
            <person name="Santoyo F."/>
            <person name="Master E."/>
            <person name="Coutinho P.M."/>
            <person name="Henrissat B."/>
            <person name="Lombard V."/>
            <person name="Magnuson J.K."/>
            <person name="Kuees U."/>
            <person name="Hori C."/>
            <person name="Igarashi K."/>
            <person name="Samejima M."/>
            <person name="Held B.W."/>
            <person name="Barry K.W."/>
            <person name="LaButti K.M."/>
            <person name="Lapidus A."/>
            <person name="Lindquist E.A."/>
            <person name="Lucas S.M."/>
            <person name="Riley R."/>
            <person name="Salamov A.A."/>
            <person name="Hoffmeister D."/>
            <person name="Schwenk D."/>
            <person name="Hadar Y."/>
            <person name="Yarden O."/>
            <person name="de Vries R.P."/>
            <person name="Wiebenga A."/>
            <person name="Stenlid J."/>
            <person name="Eastwood D."/>
            <person name="Grigoriev I.V."/>
            <person name="Berka R.M."/>
            <person name="Blanchette R.A."/>
            <person name="Kersten P."/>
            <person name="Martinez A.T."/>
            <person name="Vicuna R."/>
            <person name="Cullen D."/>
        </authorList>
    </citation>
    <scope>NUCLEOTIDE SEQUENCE [LARGE SCALE GENOMIC DNA]</scope>
    <source>
        <strain evidence="2 3">B</strain>
    </source>
</reference>
<evidence type="ECO:0000313" key="3">
    <source>
        <dbReference type="Proteomes" id="UP000016930"/>
    </source>
</evidence>
<protein>
    <submittedName>
        <fullName evidence="2">Uncharacterized protein</fullName>
    </submittedName>
</protein>
<feature type="region of interest" description="Disordered" evidence="1">
    <location>
        <begin position="320"/>
        <end position="341"/>
    </location>
</feature>
<dbReference type="HOGENOM" id="CLU_046438_0_0_1"/>
<accession>M2QSC1</accession>
<feature type="compositionally biased region" description="Pro residues" evidence="1">
    <location>
        <begin position="162"/>
        <end position="173"/>
    </location>
</feature>
<name>M2QSC1_CERS8</name>
<dbReference type="EMBL" id="KB445793">
    <property type="protein sequence ID" value="EMD39918.1"/>
    <property type="molecule type" value="Genomic_DNA"/>
</dbReference>
<evidence type="ECO:0000313" key="2">
    <source>
        <dbReference type="EMBL" id="EMD39918.1"/>
    </source>
</evidence>
<gene>
    <name evidence="2" type="ORF">CERSUDRAFT_92402</name>
</gene>
<proteinExistence type="predicted"/>
<sequence length="379" mass="41727">MAQNASCVDRRKFKEALHTVQTALSSEVRQHLYTPLSVTYEAIIESAKLSKNVKFVAEWCKYVERTLVERVENIKQTGPQVKLAVFCWVCQHLPIKTVNSARLRSVYGVADQGFADLVNVLELTCEDAVGLIEEALKGLRERRVILPPGSSVSPVKNVPIFSPSPSPSKPPAKSPSKSAMKLRALEDTPTKTPSHKRKVAFSEDMDVDEDMPETPSKRPKMFPSTKSGHVLDLNPLVGPPLPSPTKHSTSEAAAAASASPAQKSLTDIPLAVEDSPEREVMSLRIASASTSTVKNTLPSTPRRSRRFVTKEADVVEEIESHSAHDVAATSPLPDELGSKRPRRYRPILSDHKQWMQGDQKVAREWAKIEIAVHTVPPTT</sequence>
<dbReference type="Proteomes" id="UP000016930">
    <property type="component" value="Unassembled WGS sequence"/>
</dbReference>
<dbReference type="AlphaFoldDB" id="M2QSC1"/>
<dbReference type="OrthoDB" id="3358956at2759"/>
<evidence type="ECO:0000256" key="1">
    <source>
        <dbReference type="SAM" id="MobiDB-lite"/>
    </source>
</evidence>
<feature type="region of interest" description="Disordered" evidence="1">
    <location>
        <begin position="156"/>
        <end position="225"/>
    </location>
</feature>
<feature type="compositionally biased region" description="Acidic residues" evidence="1">
    <location>
        <begin position="203"/>
        <end position="212"/>
    </location>
</feature>
<feature type="region of interest" description="Disordered" evidence="1">
    <location>
        <begin position="237"/>
        <end position="266"/>
    </location>
</feature>
<feature type="compositionally biased region" description="Low complexity" evidence="1">
    <location>
        <begin position="250"/>
        <end position="261"/>
    </location>
</feature>
<keyword evidence="3" id="KW-1185">Reference proteome</keyword>
<dbReference type="STRING" id="914234.M2QSC1"/>
<organism evidence="2 3">
    <name type="scientific">Ceriporiopsis subvermispora (strain B)</name>
    <name type="common">White-rot fungus</name>
    <name type="synonym">Gelatoporia subvermispora</name>
    <dbReference type="NCBI Taxonomy" id="914234"/>
    <lineage>
        <taxon>Eukaryota</taxon>
        <taxon>Fungi</taxon>
        <taxon>Dikarya</taxon>
        <taxon>Basidiomycota</taxon>
        <taxon>Agaricomycotina</taxon>
        <taxon>Agaricomycetes</taxon>
        <taxon>Polyporales</taxon>
        <taxon>Gelatoporiaceae</taxon>
        <taxon>Gelatoporia</taxon>
    </lineage>
</organism>